<sequence length="150" mass="17380">MKGLDEQIEPRETRGRGRKTSRSREVLSALEIQVVNLEESMSGVKETFEVVEGYDQIKKNHALEAMVMTLKEQIAKLKGELTIYKAVLEAFFSFMDGLNPWTKQELQRRRIKELTKSMTVAESLIELIPRKDKFEYSKPKEKGNDRGDKE</sequence>
<dbReference type="Proteomes" id="UP000828251">
    <property type="component" value="Unassembled WGS sequence"/>
</dbReference>
<feature type="coiled-coil region" evidence="1">
    <location>
        <begin position="27"/>
        <end position="80"/>
    </location>
</feature>
<evidence type="ECO:0000256" key="2">
    <source>
        <dbReference type="SAM" id="MobiDB-lite"/>
    </source>
</evidence>
<keyword evidence="4" id="KW-1185">Reference proteome</keyword>
<organism evidence="3 4">
    <name type="scientific">Gossypium stocksii</name>
    <dbReference type="NCBI Taxonomy" id="47602"/>
    <lineage>
        <taxon>Eukaryota</taxon>
        <taxon>Viridiplantae</taxon>
        <taxon>Streptophyta</taxon>
        <taxon>Embryophyta</taxon>
        <taxon>Tracheophyta</taxon>
        <taxon>Spermatophyta</taxon>
        <taxon>Magnoliopsida</taxon>
        <taxon>eudicotyledons</taxon>
        <taxon>Gunneridae</taxon>
        <taxon>Pentapetalae</taxon>
        <taxon>rosids</taxon>
        <taxon>malvids</taxon>
        <taxon>Malvales</taxon>
        <taxon>Malvaceae</taxon>
        <taxon>Malvoideae</taxon>
        <taxon>Gossypium</taxon>
    </lineage>
</organism>
<evidence type="ECO:0000256" key="1">
    <source>
        <dbReference type="SAM" id="Coils"/>
    </source>
</evidence>
<reference evidence="3 4" key="1">
    <citation type="journal article" date="2021" name="Plant Biotechnol. J.">
        <title>Multi-omics assisted identification of the key and species-specific regulatory components of drought-tolerant mechanisms in Gossypium stocksii.</title>
        <authorList>
            <person name="Yu D."/>
            <person name="Ke L."/>
            <person name="Zhang D."/>
            <person name="Wu Y."/>
            <person name="Sun Y."/>
            <person name="Mei J."/>
            <person name="Sun J."/>
            <person name="Sun Y."/>
        </authorList>
    </citation>
    <scope>NUCLEOTIDE SEQUENCE [LARGE SCALE GENOMIC DNA]</scope>
    <source>
        <strain evidence="4">cv. E1</strain>
        <tissue evidence="3">Leaf</tissue>
    </source>
</reference>
<keyword evidence="1" id="KW-0175">Coiled coil</keyword>
<gene>
    <name evidence="3" type="ORF">J1N35_001305</name>
</gene>
<dbReference type="OrthoDB" id="994996at2759"/>
<proteinExistence type="predicted"/>
<comment type="caution">
    <text evidence="3">The sequence shown here is derived from an EMBL/GenBank/DDBJ whole genome shotgun (WGS) entry which is preliminary data.</text>
</comment>
<accession>A0A9D3WHF9</accession>
<evidence type="ECO:0000313" key="3">
    <source>
        <dbReference type="EMBL" id="KAH1129927.1"/>
    </source>
</evidence>
<feature type="region of interest" description="Disordered" evidence="2">
    <location>
        <begin position="1"/>
        <end position="22"/>
    </location>
</feature>
<name>A0A9D3WHF9_9ROSI</name>
<dbReference type="AlphaFoldDB" id="A0A9D3WHF9"/>
<dbReference type="EMBL" id="JAIQCV010000001">
    <property type="protein sequence ID" value="KAH1129927.1"/>
    <property type="molecule type" value="Genomic_DNA"/>
</dbReference>
<evidence type="ECO:0000313" key="4">
    <source>
        <dbReference type="Proteomes" id="UP000828251"/>
    </source>
</evidence>
<feature type="compositionally biased region" description="Basic and acidic residues" evidence="2">
    <location>
        <begin position="1"/>
        <end position="15"/>
    </location>
</feature>
<protein>
    <submittedName>
        <fullName evidence="3">Uncharacterized protein</fullName>
    </submittedName>
</protein>